<dbReference type="InterPro" id="IPR047050">
    <property type="entry name" value="NGN"/>
</dbReference>
<dbReference type="Proteomes" id="UP001055911">
    <property type="component" value="Chromosome"/>
</dbReference>
<keyword evidence="3 5" id="KW-0805">Transcription regulation</keyword>
<dbReference type="PROSITE" id="PS01108">
    <property type="entry name" value="RIBOSOMAL_L24"/>
    <property type="match status" value="1"/>
</dbReference>
<dbReference type="PRINTS" id="PR00338">
    <property type="entry name" value="NUSGTNSCPFCT"/>
</dbReference>
<dbReference type="GO" id="GO:0005829">
    <property type="term" value="C:cytosol"/>
    <property type="evidence" value="ECO:0007669"/>
    <property type="project" value="TreeGrafter"/>
</dbReference>
<feature type="domain" description="KOW" evidence="9">
    <location>
        <begin position="127"/>
        <end position="154"/>
    </location>
</feature>
<comment type="function">
    <text evidence="5 7">Participates in transcription elongation, termination and antitermination.</text>
</comment>
<dbReference type="SUPFAM" id="SSF82679">
    <property type="entry name" value="N-utilization substance G protein NusG, N-terminal domain"/>
    <property type="match status" value="1"/>
</dbReference>
<comment type="similarity">
    <text evidence="5 7">Belongs to the NusG family.</text>
</comment>
<evidence type="ECO:0000256" key="4">
    <source>
        <dbReference type="ARBA" id="ARBA00023163"/>
    </source>
</evidence>
<dbReference type="InterPro" id="IPR036735">
    <property type="entry name" value="NGN_dom_sf"/>
</dbReference>
<dbReference type="CDD" id="cd09891">
    <property type="entry name" value="NGN_Bact_1"/>
    <property type="match status" value="1"/>
</dbReference>
<dbReference type="PANTHER" id="PTHR30265">
    <property type="entry name" value="RHO-INTERACTING TRANSCRIPTION TERMINATION FACTOR NUSG"/>
    <property type="match status" value="1"/>
</dbReference>
<dbReference type="PANTHER" id="PTHR30265:SF2">
    <property type="entry name" value="TRANSCRIPTION TERMINATION_ANTITERMINATION PROTEIN NUSG"/>
    <property type="match status" value="1"/>
</dbReference>
<dbReference type="FunFam" id="3.30.70.940:FF:000002">
    <property type="entry name" value="Transcription termination/antitermination protein NusG"/>
    <property type="match status" value="1"/>
</dbReference>
<evidence type="ECO:0000256" key="6">
    <source>
        <dbReference type="NCBIfam" id="TIGR00922"/>
    </source>
</evidence>
<dbReference type="GO" id="GO:0003735">
    <property type="term" value="F:structural constituent of ribosome"/>
    <property type="evidence" value="ECO:0007669"/>
    <property type="project" value="InterPro"/>
</dbReference>
<dbReference type="GO" id="GO:0031564">
    <property type="term" value="P:transcription antitermination"/>
    <property type="evidence" value="ECO:0007669"/>
    <property type="project" value="UniProtKB-UniRule"/>
</dbReference>
<evidence type="ECO:0000256" key="3">
    <source>
        <dbReference type="ARBA" id="ARBA00023015"/>
    </source>
</evidence>
<dbReference type="InterPro" id="IPR005824">
    <property type="entry name" value="KOW"/>
</dbReference>
<sequence>MVESAEKQWYVLHTYSGYENKVKENLESRRDSMGMQDYIFDVVVPEMETHEVKNGQEKVVMDKTFPGYVLVQMVMTDRAWYVVRNTPGVTGFIGSHGQGSKPNPLLPEEVERVMASLGVKEPVKPLDSEVGDTVTIVEGAFKGLSGKITSIDNEKGKLKVNIDMFGRETATELDFNQVKPITLE</sequence>
<dbReference type="Gene3D" id="3.30.70.940">
    <property type="entry name" value="NusG, N-terminal domain"/>
    <property type="match status" value="1"/>
</dbReference>
<evidence type="ECO:0000313" key="11">
    <source>
        <dbReference type="Proteomes" id="UP001055911"/>
    </source>
</evidence>
<dbReference type="Pfam" id="PF02357">
    <property type="entry name" value="NusG"/>
    <property type="match status" value="1"/>
</dbReference>
<dbReference type="GO" id="GO:0032784">
    <property type="term" value="P:regulation of DNA-templated transcription elongation"/>
    <property type="evidence" value="ECO:0007669"/>
    <property type="project" value="InterPro"/>
</dbReference>
<keyword evidence="4 5" id="KW-0804">Transcription</keyword>
<evidence type="ECO:0000259" key="9">
    <source>
        <dbReference type="SMART" id="SM00739"/>
    </source>
</evidence>
<dbReference type="CDD" id="cd06091">
    <property type="entry name" value="KOW_NusG"/>
    <property type="match status" value="1"/>
</dbReference>
<dbReference type="InterPro" id="IPR001062">
    <property type="entry name" value="Transcrpt_antiterm_NusG"/>
</dbReference>
<dbReference type="GO" id="GO:0006353">
    <property type="term" value="P:DNA-templated transcription termination"/>
    <property type="evidence" value="ECO:0007669"/>
    <property type="project" value="UniProtKB-UniRule"/>
</dbReference>
<dbReference type="Pfam" id="PF00467">
    <property type="entry name" value="KOW"/>
    <property type="match status" value="1"/>
</dbReference>
<dbReference type="InterPro" id="IPR043425">
    <property type="entry name" value="NusG-like"/>
</dbReference>
<keyword evidence="1 5" id="KW-0806">Transcription termination</keyword>
<keyword evidence="2 5" id="KW-0889">Transcription antitermination</keyword>
<dbReference type="NCBIfam" id="TIGR00922">
    <property type="entry name" value="nusG"/>
    <property type="match status" value="1"/>
</dbReference>
<dbReference type="RefSeq" id="WP_252766246.1">
    <property type="nucleotide sequence ID" value="NZ_CP097117.1"/>
</dbReference>
<dbReference type="GO" id="GO:0006354">
    <property type="term" value="P:DNA-templated transcription elongation"/>
    <property type="evidence" value="ECO:0007669"/>
    <property type="project" value="UniProtKB-UniRule"/>
</dbReference>
<accession>A0A9Q9E2F4</accession>
<evidence type="ECO:0000259" key="8">
    <source>
        <dbReference type="SMART" id="SM00738"/>
    </source>
</evidence>
<dbReference type="InterPro" id="IPR006645">
    <property type="entry name" value="NGN-like_dom"/>
</dbReference>
<dbReference type="AlphaFoldDB" id="A0A9Q9E2F4"/>
<evidence type="ECO:0000256" key="1">
    <source>
        <dbReference type="ARBA" id="ARBA00022472"/>
    </source>
</evidence>
<dbReference type="SUPFAM" id="SSF50104">
    <property type="entry name" value="Translation proteins SH3-like domain"/>
    <property type="match status" value="1"/>
</dbReference>
<name>A0A9Q9E2F4_9LACO</name>
<gene>
    <name evidence="5 10" type="primary">nusG</name>
    <name evidence="10" type="ORF">M3M40_04310</name>
</gene>
<organism evidence="10 11">
    <name type="scientific">Fructilactobacillus cliffordii</name>
    <dbReference type="NCBI Taxonomy" id="2940299"/>
    <lineage>
        <taxon>Bacteria</taxon>
        <taxon>Bacillati</taxon>
        <taxon>Bacillota</taxon>
        <taxon>Bacilli</taxon>
        <taxon>Lactobacillales</taxon>
        <taxon>Lactobacillaceae</taxon>
        <taxon>Fructilactobacillus</taxon>
    </lineage>
</organism>
<dbReference type="Gene3D" id="2.30.30.30">
    <property type="match status" value="1"/>
</dbReference>
<feature type="domain" description="NusG-like N-terminal" evidence="8">
    <location>
        <begin position="6"/>
        <end position="117"/>
    </location>
</feature>
<dbReference type="SMART" id="SM00739">
    <property type="entry name" value="KOW"/>
    <property type="match status" value="1"/>
</dbReference>
<evidence type="ECO:0000256" key="2">
    <source>
        <dbReference type="ARBA" id="ARBA00022814"/>
    </source>
</evidence>
<reference evidence="10" key="1">
    <citation type="submission" date="2022-05" db="EMBL/GenBank/DDBJ databases">
        <authorList>
            <person name="Oliphant S.A."/>
            <person name="Watson-Haigh N.S."/>
            <person name="Sumby K.M."/>
            <person name="Gardner J.M."/>
            <person name="Jiranek V."/>
        </authorList>
    </citation>
    <scope>NUCLEOTIDE SEQUENCE</scope>
    <source>
        <strain evidence="10">KI4_B1</strain>
    </source>
</reference>
<dbReference type="InterPro" id="IPR005825">
    <property type="entry name" value="Ribosomal_uL24_CS"/>
</dbReference>
<proteinExistence type="inferred from homology"/>
<evidence type="ECO:0000256" key="7">
    <source>
        <dbReference type="RuleBase" id="RU000538"/>
    </source>
</evidence>
<evidence type="ECO:0000256" key="5">
    <source>
        <dbReference type="HAMAP-Rule" id="MF_00948"/>
    </source>
</evidence>
<dbReference type="EMBL" id="CP097119">
    <property type="protein sequence ID" value="USS88729.1"/>
    <property type="molecule type" value="Genomic_DNA"/>
</dbReference>
<evidence type="ECO:0000313" key="10">
    <source>
        <dbReference type="EMBL" id="USS88729.1"/>
    </source>
</evidence>
<dbReference type="SMART" id="SM00738">
    <property type="entry name" value="NGN"/>
    <property type="match status" value="1"/>
</dbReference>
<dbReference type="InterPro" id="IPR014722">
    <property type="entry name" value="Rib_uL2_dom2"/>
</dbReference>
<dbReference type="GO" id="GO:0006412">
    <property type="term" value="P:translation"/>
    <property type="evidence" value="ECO:0007669"/>
    <property type="project" value="InterPro"/>
</dbReference>
<dbReference type="InterPro" id="IPR008991">
    <property type="entry name" value="Translation_prot_SH3-like_sf"/>
</dbReference>
<keyword evidence="11" id="KW-1185">Reference proteome</keyword>
<protein>
    <recommendedName>
        <fullName evidence="5 6">Transcription termination/antitermination protein NusG</fullName>
    </recommendedName>
</protein>
<dbReference type="HAMAP" id="MF_00948">
    <property type="entry name" value="NusG"/>
    <property type="match status" value="1"/>
</dbReference>
<dbReference type="GO" id="GO:0005840">
    <property type="term" value="C:ribosome"/>
    <property type="evidence" value="ECO:0007669"/>
    <property type="project" value="InterPro"/>
</dbReference>